<evidence type="ECO:0000313" key="8">
    <source>
        <dbReference type="EMBL" id="GGC52485.1"/>
    </source>
</evidence>
<dbReference type="Pfam" id="PF00486">
    <property type="entry name" value="Trans_reg_C"/>
    <property type="match status" value="1"/>
</dbReference>
<dbReference type="Proteomes" id="UP000636010">
    <property type="component" value="Unassembled WGS sequence"/>
</dbReference>
<dbReference type="CDD" id="cd00156">
    <property type="entry name" value="REC"/>
    <property type="match status" value="1"/>
</dbReference>
<accession>A0ABQ1N302</accession>
<evidence type="ECO:0000256" key="1">
    <source>
        <dbReference type="ARBA" id="ARBA00022553"/>
    </source>
</evidence>
<evidence type="ECO:0000256" key="5">
    <source>
        <dbReference type="PROSITE-ProRule" id="PRU01091"/>
    </source>
</evidence>
<dbReference type="Gene3D" id="3.40.50.2300">
    <property type="match status" value="1"/>
</dbReference>
<evidence type="ECO:0000256" key="2">
    <source>
        <dbReference type="ARBA" id="ARBA00023012"/>
    </source>
</evidence>
<dbReference type="InterPro" id="IPR036388">
    <property type="entry name" value="WH-like_DNA-bd_sf"/>
</dbReference>
<evidence type="ECO:0000259" key="7">
    <source>
        <dbReference type="PROSITE" id="PS51755"/>
    </source>
</evidence>
<reference evidence="9" key="1">
    <citation type="journal article" date="2019" name="Int. J. Syst. Evol. Microbiol.">
        <title>The Global Catalogue of Microorganisms (GCM) 10K type strain sequencing project: providing services to taxonomists for standard genome sequencing and annotation.</title>
        <authorList>
            <consortium name="The Broad Institute Genomics Platform"/>
            <consortium name="The Broad Institute Genome Sequencing Center for Infectious Disease"/>
            <person name="Wu L."/>
            <person name="Ma J."/>
        </authorList>
    </citation>
    <scope>NUCLEOTIDE SEQUENCE [LARGE SCALE GENOMIC DNA]</scope>
    <source>
        <strain evidence="9">CGMCC 1.10832</strain>
    </source>
</reference>
<dbReference type="Gene3D" id="1.10.10.10">
    <property type="entry name" value="Winged helix-like DNA-binding domain superfamily/Winged helix DNA-binding domain"/>
    <property type="match status" value="1"/>
</dbReference>
<evidence type="ECO:0000259" key="6">
    <source>
        <dbReference type="PROSITE" id="PS50110"/>
    </source>
</evidence>
<protein>
    <submittedName>
        <fullName evidence="8">DNA-binding response regulator</fullName>
    </submittedName>
</protein>
<dbReference type="GO" id="GO:0003677">
    <property type="term" value="F:DNA binding"/>
    <property type="evidence" value="ECO:0007669"/>
    <property type="project" value="UniProtKB-KW"/>
</dbReference>
<keyword evidence="9" id="KW-1185">Reference proteome</keyword>
<dbReference type="Pfam" id="PF00072">
    <property type="entry name" value="Response_reg"/>
    <property type="match status" value="1"/>
</dbReference>
<dbReference type="PROSITE" id="PS50110">
    <property type="entry name" value="RESPONSE_REGULATORY"/>
    <property type="match status" value="1"/>
</dbReference>
<gene>
    <name evidence="8" type="primary">phoP</name>
    <name evidence="8" type="ORF">GCM10011506_42690</name>
</gene>
<dbReference type="SUPFAM" id="SSF52172">
    <property type="entry name" value="CheY-like"/>
    <property type="match status" value="1"/>
</dbReference>
<dbReference type="SMART" id="SM00448">
    <property type="entry name" value="REC"/>
    <property type="match status" value="1"/>
</dbReference>
<dbReference type="PANTHER" id="PTHR48111">
    <property type="entry name" value="REGULATOR OF RPOS"/>
    <property type="match status" value="1"/>
</dbReference>
<keyword evidence="2" id="KW-0902">Two-component regulatory system</keyword>
<dbReference type="PROSITE" id="PS51755">
    <property type="entry name" value="OMPR_PHOB"/>
    <property type="match status" value="1"/>
</dbReference>
<proteinExistence type="predicted"/>
<evidence type="ECO:0000256" key="4">
    <source>
        <dbReference type="PROSITE-ProRule" id="PRU00169"/>
    </source>
</evidence>
<feature type="domain" description="OmpR/PhoB-type" evidence="7">
    <location>
        <begin position="138"/>
        <end position="234"/>
    </location>
</feature>
<dbReference type="EMBL" id="BMEC01000017">
    <property type="protein sequence ID" value="GGC52485.1"/>
    <property type="molecule type" value="Genomic_DNA"/>
</dbReference>
<keyword evidence="3 5" id="KW-0238">DNA-binding</keyword>
<dbReference type="SMART" id="SM00862">
    <property type="entry name" value="Trans_reg_C"/>
    <property type="match status" value="1"/>
</dbReference>
<sequence>MNEVMLTRKMAVIADDDKETLRNLVSTLEDDGFEVALALDTNHAIQLIKKVNPVLVISEIGKHNYDGLYLFESFKKEVRLANHLKMVILTNNADEKYEILSFESGIDDFLIKPLRKNAFRKRITRYFKEEKAPQKSPKKQYQIRDLFFNITNKSIHKIPNQEVIPIQAKTFDILLFLALNHDHIFSREALINAIWPVNSKVTARSIDVHILKIRQLLGEGYIKTIKGVGYIFLKSEE</sequence>
<dbReference type="InterPro" id="IPR011006">
    <property type="entry name" value="CheY-like_superfamily"/>
</dbReference>
<keyword evidence="1" id="KW-0597">Phosphoprotein</keyword>
<dbReference type="InterPro" id="IPR001789">
    <property type="entry name" value="Sig_transdc_resp-reg_receiver"/>
</dbReference>
<dbReference type="CDD" id="cd00383">
    <property type="entry name" value="trans_reg_C"/>
    <property type="match status" value="1"/>
</dbReference>
<dbReference type="InterPro" id="IPR039420">
    <property type="entry name" value="WalR-like"/>
</dbReference>
<comment type="caution">
    <text evidence="4">Lacks conserved residue(s) required for the propagation of feature annotation.</text>
</comment>
<organism evidence="8 9">
    <name type="scientific">Marivirga lumbricoides</name>
    <dbReference type="NCBI Taxonomy" id="1046115"/>
    <lineage>
        <taxon>Bacteria</taxon>
        <taxon>Pseudomonadati</taxon>
        <taxon>Bacteroidota</taxon>
        <taxon>Cytophagia</taxon>
        <taxon>Cytophagales</taxon>
        <taxon>Marivirgaceae</taxon>
        <taxon>Marivirga</taxon>
    </lineage>
</organism>
<evidence type="ECO:0000313" key="9">
    <source>
        <dbReference type="Proteomes" id="UP000636010"/>
    </source>
</evidence>
<feature type="DNA-binding region" description="OmpR/PhoB-type" evidence="5">
    <location>
        <begin position="138"/>
        <end position="234"/>
    </location>
</feature>
<dbReference type="InterPro" id="IPR001867">
    <property type="entry name" value="OmpR/PhoB-type_DNA-bd"/>
</dbReference>
<feature type="domain" description="Response regulatory" evidence="6">
    <location>
        <begin position="10"/>
        <end position="127"/>
    </location>
</feature>
<dbReference type="PANTHER" id="PTHR48111:SF40">
    <property type="entry name" value="PHOSPHATE REGULON TRANSCRIPTIONAL REGULATORY PROTEIN PHOB"/>
    <property type="match status" value="1"/>
</dbReference>
<name>A0ABQ1N302_9BACT</name>
<comment type="caution">
    <text evidence="8">The sequence shown here is derived from an EMBL/GenBank/DDBJ whole genome shotgun (WGS) entry which is preliminary data.</text>
</comment>
<evidence type="ECO:0000256" key="3">
    <source>
        <dbReference type="ARBA" id="ARBA00023125"/>
    </source>
</evidence>